<evidence type="ECO:0000313" key="3">
    <source>
        <dbReference type="Proteomes" id="UP000730481"/>
    </source>
</evidence>
<dbReference type="Proteomes" id="UP000730481">
    <property type="component" value="Unassembled WGS sequence"/>
</dbReference>
<sequence>MAPRLSDADHEMMKAMIQRDEPTKQIAQSIPCDPRTVRKAKARYRLFESTQTPPNRVGRHKKVTPYKQDVLLKSLAQYPTTDRTEMVTLLHDGFEDDVSLSTISRSLKDARWTRKNCHPVAQQRNPELRDLYLYKLSRYKSYQMIFIDESGADRRVGYRKKGWAPSGVTPIQVGRFNREQRYQILTAYTQDGIELARVYPGSTDAVLFKDFIEQLLHSCGRWPHKKYVLIMDNASFHHNDELEPMCAEAGVELLYLPPYSPDLNPIEEYFAGLKNFIKKPGPELSELFKKDFQAFLQACVDTVGKRSQTIGPHLDVLHERPGDASLDALVDVIFNVPILIDVPQVKTDGPRDATCAAKTSFPVLIFHLVAEPFGIIIYGPVNRFRDHQICQVHYRW</sequence>
<name>A0A9P5AID5_9HYPO</name>
<dbReference type="SUPFAM" id="SSF53098">
    <property type="entry name" value="Ribonuclease H-like"/>
    <property type="match status" value="1"/>
</dbReference>
<evidence type="ECO:0000259" key="1">
    <source>
        <dbReference type="Pfam" id="PF13358"/>
    </source>
</evidence>
<dbReference type="InterPro" id="IPR036397">
    <property type="entry name" value="RNaseH_sf"/>
</dbReference>
<protein>
    <recommendedName>
        <fullName evidence="1">Tc1-like transposase DDE domain-containing protein</fullName>
    </recommendedName>
</protein>
<reference evidence="2" key="2">
    <citation type="submission" date="2020-02" db="EMBL/GenBank/DDBJ databases">
        <title>Identification and distribution of gene clusters putatively required for synthesis of sphingolipid metabolism inhibitors in phylogenetically diverse species of the filamentous fungus Fusarium.</title>
        <authorList>
            <person name="Kim H.-S."/>
            <person name="Busman M."/>
            <person name="Brown D.W."/>
            <person name="Divon H."/>
            <person name="Uhlig S."/>
            <person name="Proctor R.H."/>
        </authorList>
    </citation>
    <scope>NUCLEOTIDE SEQUENCE</scope>
    <source>
        <strain evidence="2">NRRL 25174</strain>
    </source>
</reference>
<dbReference type="EMBL" id="PVQB02000343">
    <property type="protein sequence ID" value="KAF4338452.1"/>
    <property type="molecule type" value="Genomic_DNA"/>
</dbReference>
<dbReference type="InterPro" id="IPR012337">
    <property type="entry name" value="RNaseH-like_sf"/>
</dbReference>
<proteinExistence type="predicted"/>
<dbReference type="InterPro" id="IPR047655">
    <property type="entry name" value="Transpos_IS630-like"/>
</dbReference>
<dbReference type="OrthoDB" id="5153311at2759"/>
<keyword evidence="3" id="KW-1185">Reference proteome</keyword>
<dbReference type="PANTHER" id="PTHR46564:SF1">
    <property type="entry name" value="TRANSPOSASE"/>
    <property type="match status" value="1"/>
</dbReference>
<organism evidence="2 3">
    <name type="scientific">Fusarium beomiforme</name>
    <dbReference type="NCBI Taxonomy" id="44412"/>
    <lineage>
        <taxon>Eukaryota</taxon>
        <taxon>Fungi</taxon>
        <taxon>Dikarya</taxon>
        <taxon>Ascomycota</taxon>
        <taxon>Pezizomycotina</taxon>
        <taxon>Sordariomycetes</taxon>
        <taxon>Hypocreomycetidae</taxon>
        <taxon>Hypocreales</taxon>
        <taxon>Nectriaceae</taxon>
        <taxon>Fusarium</taxon>
        <taxon>Fusarium burgessii species complex</taxon>
    </lineage>
</organism>
<gene>
    <name evidence="2" type="ORF">FBEOM_7653</name>
</gene>
<dbReference type="NCBIfam" id="NF033545">
    <property type="entry name" value="transpos_IS630"/>
    <property type="match status" value="1"/>
</dbReference>
<dbReference type="Gene3D" id="3.30.420.10">
    <property type="entry name" value="Ribonuclease H-like superfamily/Ribonuclease H"/>
    <property type="match status" value="1"/>
</dbReference>
<dbReference type="Pfam" id="PF13358">
    <property type="entry name" value="DDE_3"/>
    <property type="match status" value="1"/>
</dbReference>
<comment type="caution">
    <text evidence="2">The sequence shown here is derived from an EMBL/GenBank/DDBJ whole genome shotgun (WGS) entry which is preliminary data.</text>
</comment>
<evidence type="ECO:0000313" key="2">
    <source>
        <dbReference type="EMBL" id="KAF4338452.1"/>
    </source>
</evidence>
<dbReference type="GO" id="GO:0003676">
    <property type="term" value="F:nucleic acid binding"/>
    <property type="evidence" value="ECO:0007669"/>
    <property type="project" value="InterPro"/>
</dbReference>
<dbReference type="InterPro" id="IPR009057">
    <property type="entry name" value="Homeodomain-like_sf"/>
</dbReference>
<accession>A0A9P5AID5</accession>
<dbReference type="PANTHER" id="PTHR46564">
    <property type="entry name" value="TRANSPOSASE"/>
    <property type="match status" value="1"/>
</dbReference>
<dbReference type="AlphaFoldDB" id="A0A9P5AID5"/>
<dbReference type="InterPro" id="IPR038717">
    <property type="entry name" value="Tc1-like_DDE_dom"/>
</dbReference>
<dbReference type="SUPFAM" id="SSF46689">
    <property type="entry name" value="Homeodomain-like"/>
    <property type="match status" value="1"/>
</dbReference>
<feature type="domain" description="Tc1-like transposase DDE" evidence="1">
    <location>
        <begin position="143"/>
        <end position="279"/>
    </location>
</feature>
<reference evidence="2" key="1">
    <citation type="journal article" date="2017" name="Mycologia">
        <title>Fusarium algeriense, sp. nov., a novel toxigenic crown rot pathogen of durum wheat from Algeria is nested in the Fusarium burgessii species complex.</title>
        <authorList>
            <person name="Laraba I."/>
            <person name="Keddad A."/>
            <person name="Boureghda H."/>
            <person name="Abdallah N."/>
            <person name="Vaughan M.M."/>
            <person name="Proctor R.H."/>
            <person name="Busman M."/>
            <person name="O'Donnell K."/>
        </authorList>
    </citation>
    <scope>NUCLEOTIDE SEQUENCE</scope>
    <source>
        <strain evidence="2">NRRL 25174</strain>
    </source>
</reference>